<name>A0A1S9S1E3_PENBI</name>
<dbReference type="PANTHER" id="PTHR45683">
    <property type="entry name" value="MITOCHONDRIAL NICOTINAMIDE ADENINE DINUCLEOTIDE TRANSPORTER 1-RELATED-RELATED"/>
    <property type="match status" value="1"/>
</dbReference>
<evidence type="ECO:0000256" key="11">
    <source>
        <dbReference type="ARBA" id="ARBA00022989"/>
    </source>
</evidence>
<organism evidence="17 18">
    <name type="scientific">Penicillium brasilianum</name>
    <dbReference type="NCBI Taxonomy" id="104259"/>
    <lineage>
        <taxon>Eukaryota</taxon>
        <taxon>Fungi</taxon>
        <taxon>Dikarya</taxon>
        <taxon>Ascomycota</taxon>
        <taxon>Pezizomycotina</taxon>
        <taxon>Eurotiomycetes</taxon>
        <taxon>Eurotiomycetidae</taxon>
        <taxon>Eurotiales</taxon>
        <taxon>Aspergillaceae</taxon>
        <taxon>Penicillium</taxon>
    </lineage>
</organism>
<comment type="subcellular location">
    <subcellularLocation>
        <location evidence="1">Mitochondrion inner membrane</location>
        <topology evidence="1">Multi-pass membrane protein</topology>
    </subcellularLocation>
    <subcellularLocation>
        <location evidence="2">Mitochondrion outer membrane</location>
        <topology evidence="2">Single-pass membrane protein</topology>
    </subcellularLocation>
</comment>
<dbReference type="Gene3D" id="1.50.40.10">
    <property type="entry name" value="Mitochondrial carrier domain"/>
    <property type="match status" value="1"/>
</dbReference>
<dbReference type="PRINTS" id="PR00926">
    <property type="entry name" value="MITOCARRIER"/>
</dbReference>
<dbReference type="EMBL" id="LJBN01000002">
    <property type="protein sequence ID" value="OOQ91506.1"/>
    <property type="molecule type" value="Genomic_DNA"/>
</dbReference>
<comment type="similarity">
    <text evidence="4">Belongs to the Tom7 family.</text>
</comment>
<evidence type="ECO:0000256" key="15">
    <source>
        <dbReference type="RuleBase" id="RU000488"/>
    </source>
</evidence>
<dbReference type="GO" id="GO:0005743">
    <property type="term" value="C:mitochondrial inner membrane"/>
    <property type="evidence" value="ECO:0007669"/>
    <property type="project" value="UniProtKB-SubCell"/>
</dbReference>
<dbReference type="PROSITE" id="PS50920">
    <property type="entry name" value="SOLCAR"/>
    <property type="match status" value="3"/>
</dbReference>
<dbReference type="InterPro" id="IPR044712">
    <property type="entry name" value="SLC25A32-like"/>
</dbReference>
<feature type="transmembrane region" description="Helical" evidence="16">
    <location>
        <begin position="59"/>
        <end position="78"/>
    </location>
</feature>
<dbReference type="GO" id="GO:0015215">
    <property type="term" value="F:nucleotide transmembrane transporter activity"/>
    <property type="evidence" value="ECO:0007669"/>
    <property type="project" value="UniProtKB-ARBA"/>
</dbReference>
<dbReference type="InterPro" id="IPR018108">
    <property type="entry name" value="MCP_transmembrane"/>
</dbReference>
<dbReference type="SUPFAM" id="SSF103506">
    <property type="entry name" value="Mitochondrial carrier"/>
    <property type="match status" value="1"/>
</dbReference>
<dbReference type="Pfam" id="PF00153">
    <property type="entry name" value="Mito_carr"/>
    <property type="match status" value="3"/>
</dbReference>
<evidence type="ECO:0000256" key="4">
    <source>
        <dbReference type="ARBA" id="ARBA00010917"/>
    </source>
</evidence>
<dbReference type="GO" id="GO:0005742">
    <property type="term" value="C:mitochondrial outer membrane translocase complex"/>
    <property type="evidence" value="ECO:0007669"/>
    <property type="project" value="InterPro"/>
</dbReference>
<evidence type="ECO:0000256" key="8">
    <source>
        <dbReference type="ARBA" id="ARBA00022787"/>
    </source>
</evidence>
<keyword evidence="7" id="KW-0677">Repeat</keyword>
<evidence type="ECO:0000256" key="7">
    <source>
        <dbReference type="ARBA" id="ARBA00022737"/>
    </source>
</evidence>
<keyword evidence="10" id="KW-0653">Protein transport</keyword>
<dbReference type="GO" id="GO:0030150">
    <property type="term" value="P:protein import into mitochondrial matrix"/>
    <property type="evidence" value="ECO:0007669"/>
    <property type="project" value="InterPro"/>
</dbReference>
<evidence type="ECO:0000256" key="2">
    <source>
        <dbReference type="ARBA" id="ARBA00004572"/>
    </source>
</evidence>
<keyword evidence="12" id="KW-0496">Mitochondrion</keyword>
<evidence type="ECO:0000256" key="5">
    <source>
        <dbReference type="ARBA" id="ARBA00022448"/>
    </source>
</evidence>
<evidence type="ECO:0000313" key="17">
    <source>
        <dbReference type="EMBL" id="OOQ91506.1"/>
    </source>
</evidence>
<sequence>MVQFSEETKERVSKVIDISRVAIHYGYLPLIIYLGYSYSEPKPSLFNPGFMTSKDGLSSSVVETVAGFTAGVASTLCVHPLDLVKTRLQVDRSSPSRLGSSLRIIREISTHEGGLRAFYRGLAPNLIGNSTSWALYFLCYGSLKDAIRIYRGQEEWMLTSADYFLASSAAGALTSILTNPIWVIKTRMLASGAQSPGAYPSFMSGVRQIYRTEGMRGFYRGLIPSLFGVSHGAFQFMAYERLKVFRAQALHRESLMGQPDATVKKTLGNLDFLVLSGLSKVFAGCVTYPYQVIRSRLQTYEAHILYRGVLDAIGQIWAKEGIAGFYKGLGPNLLRVLPSTWVTFLVYENTKLFMPKLAEQV</sequence>
<comment type="caution">
    <text evidence="17">The sequence shown here is derived from an EMBL/GenBank/DDBJ whole genome shotgun (WGS) entry which is preliminary data.</text>
</comment>
<evidence type="ECO:0000256" key="12">
    <source>
        <dbReference type="ARBA" id="ARBA00023128"/>
    </source>
</evidence>
<comment type="similarity">
    <text evidence="3 15">Belongs to the mitochondrial carrier (TC 2.A.29) family.</text>
</comment>
<dbReference type="InterPro" id="IPR012621">
    <property type="entry name" value="Tom7"/>
</dbReference>
<evidence type="ECO:0000256" key="3">
    <source>
        <dbReference type="ARBA" id="ARBA00006375"/>
    </source>
</evidence>
<feature type="repeat" description="Solcar" evidence="14">
    <location>
        <begin position="158"/>
        <end position="245"/>
    </location>
</feature>
<evidence type="ECO:0000256" key="14">
    <source>
        <dbReference type="PROSITE-ProRule" id="PRU00282"/>
    </source>
</evidence>
<dbReference type="InterPro" id="IPR002067">
    <property type="entry name" value="MCP"/>
</dbReference>
<protein>
    <submittedName>
        <fullName evidence="17">Mitochondrial folate transporter/carrier</fullName>
    </submittedName>
</protein>
<reference evidence="18" key="1">
    <citation type="submission" date="2015-09" db="EMBL/GenBank/DDBJ databases">
        <authorList>
            <person name="Fill T.P."/>
            <person name="Baretta J.F."/>
            <person name="de Almeida L.G."/>
            <person name="Rocha M."/>
            <person name="de Souza D.H."/>
            <person name="Malavazi I."/>
            <person name="Cerdeira L.T."/>
            <person name="Hong H."/>
            <person name="Samborskyy M."/>
            <person name="de Vasconcelos A.T."/>
            <person name="Leadlay P."/>
            <person name="Rodrigues-Filho E."/>
        </authorList>
    </citation>
    <scope>NUCLEOTIDE SEQUENCE [LARGE SCALE GENOMIC DNA]</scope>
    <source>
        <strain evidence="18">LaBioMMi 136</strain>
    </source>
</reference>
<evidence type="ECO:0000256" key="10">
    <source>
        <dbReference type="ARBA" id="ARBA00022927"/>
    </source>
</evidence>
<dbReference type="Proteomes" id="UP000190744">
    <property type="component" value="Unassembled WGS sequence"/>
</dbReference>
<feature type="repeat" description="Solcar" evidence="14">
    <location>
        <begin position="271"/>
        <end position="353"/>
    </location>
</feature>
<keyword evidence="13 14" id="KW-0472">Membrane</keyword>
<dbReference type="InterPro" id="IPR023395">
    <property type="entry name" value="MCP_dom_sf"/>
</dbReference>
<keyword evidence="5 15" id="KW-0813">Transport</keyword>
<evidence type="ECO:0000256" key="6">
    <source>
        <dbReference type="ARBA" id="ARBA00022692"/>
    </source>
</evidence>
<keyword evidence="9" id="KW-0999">Mitochondrion inner membrane</keyword>
<dbReference type="AlphaFoldDB" id="A0A1S9S1E3"/>
<dbReference type="FunFam" id="1.50.40.10:FF:000102">
    <property type="entry name" value="Folate carrier protein Flx1"/>
    <property type="match status" value="1"/>
</dbReference>
<keyword evidence="6 14" id="KW-0812">Transmembrane</keyword>
<evidence type="ECO:0000256" key="16">
    <source>
        <dbReference type="SAM" id="Phobius"/>
    </source>
</evidence>
<evidence type="ECO:0000313" key="18">
    <source>
        <dbReference type="Proteomes" id="UP000190744"/>
    </source>
</evidence>
<accession>A0A1S9S1E3</accession>
<evidence type="ECO:0000256" key="1">
    <source>
        <dbReference type="ARBA" id="ARBA00004448"/>
    </source>
</evidence>
<keyword evidence="11 16" id="KW-1133">Transmembrane helix</keyword>
<proteinExistence type="inferred from homology"/>
<feature type="repeat" description="Solcar" evidence="14">
    <location>
        <begin position="58"/>
        <end position="146"/>
    </location>
</feature>
<dbReference type="Pfam" id="PF08038">
    <property type="entry name" value="Tom7"/>
    <property type="match status" value="1"/>
</dbReference>
<evidence type="ECO:0000256" key="13">
    <source>
        <dbReference type="ARBA" id="ARBA00023136"/>
    </source>
</evidence>
<feature type="transmembrane region" description="Helical" evidence="16">
    <location>
        <begin position="21"/>
        <end position="39"/>
    </location>
</feature>
<gene>
    <name evidence="17" type="primary">SLC25A32</name>
    <name evidence="17" type="ORF">PEBR_00987</name>
</gene>
<keyword evidence="8" id="KW-1000">Mitochondrion outer membrane</keyword>
<evidence type="ECO:0000256" key="9">
    <source>
        <dbReference type="ARBA" id="ARBA00022792"/>
    </source>
</evidence>